<dbReference type="Proteomes" id="UP000000600">
    <property type="component" value="Unassembled WGS sequence"/>
</dbReference>
<proteinExistence type="predicted"/>
<accession>A0CWF4</accession>
<keyword evidence="3" id="KW-1185">Reference proteome</keyword>
<evidence type="ECO:0000256" key="1">
    <source>
        <dbReference type="SAM" id="Coils"/>
    </source>
</evidence>
<dbReference type="InParanoid" id="A0CWF4"/>
<dbReference type="HOGENOM" id="CLU_684186_0_0_1"/>
<feature type="coiled-coil region" evidence="1">
    <location>
        <begin position="84"/>
        <end position="115"/>
    </location>
</feature>
<dbReference type="GeneID" id="5028303"/>
<dbReference type="OrthoDB" id="299448at2759"/>
<organism evidence="2 3">
    <name type="scientific">Paramecium tetraurelia</name>
    <dbReference type="NCBI Taxonomy" id="5888"/>
    <lineage>
        <taxon>Eukaryota</taxon>
        <taxon>Sar</taxon>
        <taxon>Alveolata</taxon>
        <taxon>Ciliophora</taxon>
        <taxon>Intramacronucleata</taxon>
        <taxon>Oligohymenophorea</taxon>
        <taxon>Peniculida</taxon>
        <taxon>Parameciidae</taxon>
        <taxon>Paramecium</taxon>
    </lineage>
</organism>
<protein>
    <submittedName>
        <fullName evidence="2">Uncharacterized protein</fullName>
    </submittedName>
</protein>
<dbReference type="KEGG" id="ptm:GSPATT00001323001"/>
<evidence type="ECO:0000313" key="3">
    <source>
        <dbReference type="Proteomes" id="UP000000600"/>
    </source>
</evidence>
<evidence type="ECO:0000313" key="2">
    <source>
        <dbReference type="EMBL" id="CAK75121.1"/>
    </source>
</evidence>
<sequence>MNQDSSYQHDYTVDIKQLKAINRKQSQVWDTMIESYQKKICHLKQKVKIEKTQQMQSENKQQLYQQQCLAAANAYQLDLFELRKKDLKNQFESNKANLNEQIDEIKKSYEQISKNLQPLPQEQPKECSFIAAASSDYTLVLALVKKNNQRTFISLQSFYPECYISNYQDCENISVIAIKDISYQAFRNQIQNKLLLANADNKTINCYMVSYDKDKLSKELIFQQELEHNIDLIHITKNLQVFVISKLGGFVYLLNKNKKKLIYQVGHVICESIYLESDDILRVSNQFMIITISNLSSIQEDYEYVELRTEEFSALLYFHTNLPSRHLKYISHPQIINKQYFVYVKKNQVRVYDYIAKDKKKFNVSTQNIQIEFLNYFEKTNRLVFCDSQGQSYKVEKFTNLIG</sequence>
<dbReference type="EMBL" id="CT868207">
    <property type="protein sequence ID" value="CAK75121.1"/>
    <property type="molecule type" value="Genomic_DNA"/>
</dbReference>
<dbReference type="AlphaFoldDB" id="A0CWF4"/>
<keyword evidence="1" id="KW-0175">Coiled coil</keyword>
<dbReference type="OMA" id="KTINCYM"/>
<name>A0CWF4_PARTE</name>
<gene>
    <name evidence="2" type="ORF">GSPATT00001323001</name>
</gene>
<dbReference type="RefSeq" id="XP_001442518.1">
    <property type="nucleotide sequence ID" value="XM_001442481.1"/>
</dbReference>
<reference evidence="2 3" key="1">
    <citation type="journal article" date="2006" name="Nature">
        <title>Global trends of whole-genome duplications revealed by the ciliate Paramecium tetraurelia.</title>
        <authorList>
            <consortium name="Genoscope"/>
            <person name="Aury J.-M."/>
            <person name="Jaillon O."/>
            <person name="Duret L."/>
            <person name="Noel B."/>
            <person name="Jubin C."/>
            <person name="Porcel B.M."/>
            <person name="Segurens B."/>
            <person name="Daubin V."/>
            <person name="Anthouard V."/>
            <person name="Aiach N."/>
            <person name="Arnaiz O."/>
            <person name="Billaut A."/>
            <person name="Beisson J."/>
            <person name="Blanc I."/>
            <person name="Bouhouche K."/>
            <person name="Camara F."/>
            <person name="Duharcourt S."/>
            <person name="Guigo R."/>
            <person name="Gogendeau D."/>
            <person name="Katinka M."/>
            <person name="Keller A.-M."/>
            <person name="Kissmehl R."/>
            <person name="Klotz C."/>
            <person name="Koll F."/>
            <person name="Le Moue A."/>
            <person name="Lepere C."/>
            <person name="Malinsky S."/>
            <person name="Nowacki M."/>
            <person name="Nowak J.K."/>
            <person name="Plattner H."/>
            <person name="Poulain J."/>
            <person name="Ruiz F."/>
            <person name="Serrano V."/>
            <person name="Zagulski M."/>
            <person name="Dessen P."/>
            <person name="Betermier M."/>
            <person name="Weissenbach J."/>
            <person name="Scarpelli C."/>
            <person name="Schachter V."/>
            <person name="Sperling L."/>
            <person name="Meyer E."/>
            <person name="Cohen J."/>
            <person name="Wincker P."/>
        </authorList>
    </citation>
    <scope>NUCLEOTIDE SEQUENCE [LARGE SCALE GENOMIC DNA]</scope>
    <source>
        <strain evidence="2 3">Stock d4-2</strain>
    </source>
</reference>